<dbReference type="EMBL" id="CP124755">
    <property type="protein sequence ID" value="WGZ90906.1"/>
    <property type="molecule type" value="Genomic_DNA"/>
</dbReference>
<name>A0AA95H534_9GAMM</name>
<dbReference type="SUPFAM" id="SSF52949">
    <property type="entry name" value="Macro domain-like"/>
    <property type="match status" value="1"/>
</dbReference>
<dbReference type="NCBIfam" id="TIGR02452">
    <property type="entry name" value="TIGR02452 family protein"/>
    <property type="match status" value="1"/>
</dbReference>
<dbReference type="InterPro" id="IPR043472">
    <property type="entry name" value="Macro_dom-like"/>
</dbReference>
<dbReference type="AlphaFoldDB" id="A0AA95H534"/>
<dbReference type="KEGG" id="tdu:QJT80_00205"/>
<dbReference type="PIRSF" id="PIRSF014899">
    <property type="entry name" value="UCP014899"/>
    <property type="match status" value="1"/>
</dbReference>
<proteinExistence type="predicted"/>
<dbReference type="PANTHER" id="PTHR35596:SF1">
    <property type="entry name" value="MICROBIAL-TYPE PARG CATALYTIC DOMAIN-CONTAINING PROTEIN"/>
    <property type="match status" value="1"/>
</dbReference>
<reference evidence="2" key="2">
    <citation type="submission" date="2023-04" db="EMBL/GenBank/DDBJ databases">
        <authorList>
            <person name="Beletskiy A.V."/>
            <person name="Mardanov A.V."/>
            <person name="Ravin N.V."/>
        </authorList>
    </citation>
    <scope>NUCLEOTIDE SEQUENCE</scope>
    <source>
        <strain evidence="2">GKL-01</strain>
    </source>
</reference>
<feature type="domain" description="Microbial-type PARG catalytic" evidence="1">
    <location>
        <begin position="12"/>
        <end position="158"/>
    </location>
</feature>
<accession>A0AA95H534</accession>
<sequence length="277" mass="30517">MNIPRSARAQMAEATVTIINSGQYSAPSGKRVHIAREIAECKAQTRLFTPDYAAKFSPQSYQTVLEVQDETTLQGASRLLALGQFTKVGVLNFASAKNAGGGFLGGSQAQEESLARSSALYGSLQQCPEYYHYHRNVNHSLLYSDHVIYSPHCMVFRNDQGELLEQAYAVDFITSPAPNKGALARNEAHNLKHIPATLSRRIEHFLSIAAEQGCDALILGAWGCGVFGNDPDEVAAAFAEHLQKSGRFAQQFKHVSFSIPFNPKTPDNTKAFRRYFM</sequence>
<reference evidence="2" key="1">
    <citation type="journal article" date="2023" name="Int. J. Mol. Sci.">
        <title>Metagenomics Revealed a New Genus 'Candidatus Thiocaldithrix dubininis' gen. nov., sp. nov. and a New Species 'Candidatus Thiothrix putei' sp. nov. in the Family Thiotrichaceae, Some Members of Which Have Traits of Both Na+- and H+-Motive Energetics.</title>
        <authorList>
            <person name="Ravin N.V."/>
            <person name="Muntyan M.S."/>
            <person name="Smolyakov D.D."/>
            <person name="Rudenko T.S."/>
            <person name="Beletsky A.V."/>
            <person name="Mardanov A.V."/>
            <person name="Grabovich M.Y."/>
        </authorList>
    </citation>
    <scope>NUCLEOTIDE SEQUENCE</scope>
    <source>
        <strain evidence="2">GKL-01</strain>
    </source>
</reference>
<dbReference type="InterPro" id="IPR012664">
    <property type="entry name" value="CHP02452"/>
</dbReference>
<dbReference type="InterPro" id="IPR019261">
    <property type="entry name" value="PARG_cat_microbial"/>
</dbReference>
<evidence type="ECO:0000313" key="2">
    <source>
        <dbReference type="EMBL" id="WGZ90906.1"/>
    </source>
</evidence>
<gene>
    <name evidence="2" type="ORF">QJT80_00205</name>
</gene>
<evidence type="ECO:0000259" key="1">
    <source>
        <dbReference type="Pfam" id="PF10021"/>
    </source>
</evidence>
<dbReference type="Gene3D" id="3.40.220.10">
    <property type="entry name" value="Leucine Aminopeptidase, subunit E, domain 1"/>
    <property type="match status" value="1"/>
</dbReference>
<organism evidence="2">
    <name type="scientific">Candidatus Thiocaldithrix dubininis</name>
    <dbReference type="NCBI Taxonomy" id="3080823"/>
    <lineage>
        <taxon>Bacteria</taxon>
        <taxon>Pseudomonadati</taxon>
        <taxon>Pseudomonadota</taxon>
        <taxon>Gammaproteobacteria</taxon>
        <taxon>Thiotrichales</taxon>
        <taxon>Thiotrichaceae</taxon>
        <taxon>Candidatus Thiocaldithrix</taxon>
    </lineage>
</organism>
<dbReference type="Proteomes" id="UP001300672">
    <property type="component" value="Chromosome"/>
</dbReference>
<protein>
    <submittedName>
        <fullName evidence="2">TIGR02452 family protein</fullName>
    </submittedName>
</protein>
<dbReference type="Pfam" id="PF10021">
    <property type="entry name" value="PARG_cat_microb"/>
    <property type="match status" value="1"/>
</dbReference>
<dbReference type="PANTHER" id="PTHR35596">
    <property type="entry name" value="DUF2263 DOMAIN-CONTAINING PROTEIN"/>
    <property type="match status" value="1"/>
</dbReference>